<dbReference type="Pfam" id="PF02803">
    <property type="entry name" value="Thiolase_C"/>
    <property type="match status" value="1"/>
</dbReference>
<evidence type="ECO:0000256" key="2">
    <source>
        <dbReference type="ARBA" id="ARBA00022679"/>
    </source>
</evidence>
<dbReference type="CDD" id="cd00751">
    <property type="entry name" value="thiolase"/>
    <property type="match status" value="1"/>
</dbReference>
<accession>N6WZU4</accession>
<dbReference type="Proteomes" id="UP000013165">
    <property type="component" value="Unassembled WGS sequence"/>
</dbReference>
<evidence type="ECO:0000256" key="4">
    <source>
        <dbReference type="PIRSR" id="PIRSR000429-1"/>
    </source>
</evidence>
<dbReference type="STRING" id="626887.J057_01564"/>
<evidence type="ECO:0000313" key="9">
    <source>
        <dbReference type="Proteomes" id="UP000013165"/>
    </source>
</evidence>
<protein>
    <submittedName>
        <fullName evidence="8">Acetyl-CoA C-acetyltransferase</fullName>
        <ecNumber evidence="8">2.3.1.9</ecNumber>
    </submittedName>
</protein>
<feature type="active site" description="Proton acceptor" evidence="4">
    <location>
        <position position="358"/>
    </location>
</feature>
<dbReference type="PIRSF" id="PIRSF000429">
    <property type="entry name" value="Ac-CoA_Ac_transf"/>
    <property type="match status" value="1"/>
</dbReference>
<name>N6WZU4_9GAMM</name>
<dbReference type="Gene3D" id="3.40.47.10">
    <property type="match status" value="2"/>
</dbReference>
<dbReference type="PATRIC" id="fig|626887.3.peg.294"/>
<evidence type="ECO:0000259" key="6">
    <source>
        <dbReference type="Pfam" id="PF00108"/>
    </source>
</evidence>
<evidence type="ECO:0000256" key="1">
    <source>
        <dbReference type="ARBA" id="ARBA00010982"/>
    </source>
</evidence>
<dbReference type="InterPro" id="IPR020617">
    <property type="entry name" value="Thiolase_C"/>
</dbReference>
<gene>
    <name evidence="8" type="ORF">J057_01564</name>
</gene>
<dbReference type="PROSITE" id="PS00099">
    <property type="entry name" value="THIOLASE_3"/>
    <property type="match status" value="1"/>
</dbReference>
<reference evidence="8 9" key="1">
    <citation type="journal article" date="2013" name="Genome Announc.">
        <title>Genome Sequence of the Polycyclic Aromatic Hydrocarbon-Degrading Bacterium Strain Marinobacter nanhaiticus D15-8WT.</title>
        <authorList>
            <person name="Cui Z."/>
            <person name="Gao W."/>
            <person name="Li Q."/>
            <person name="Xu G."/>
            <person name="Zheng L."/>
        </authorList>
    </citation>
    <scope>NUCLEOTIDE SEQUENCE [LARGE SCALE GENOMIC DNA]</scope>
    <source>
        <strain evidence="8 9">D15-8W</strain>
    </source>
</reference>
<dbReference type="SUPFAM" id="SSF53901">
    <property type="entry name" value="Thiolase-like"/>
    <property type="match status" value="2"/>
</dbReference>
<proteinExistence type="inferred from homology"/>
<keyword evidence="2 5" id="KW-0808">Transferase</keyword>
<evidence type="ECO:0000259" key="7">
    <source>
        <dbReference type="Pfam" id="PF02803"/>
    </source>
</evidence>
<dbReference type="RefSeq" id="WP_004582859.1">
    <property type="nucleotide sequence ID" value="NZ_AP028878.1"/>
</dbReference>
<dbReference type="PANTHER" id="PTHR43365">
    <property type="entry name" value="BLR7806 PROTEIN"/>
    <property type="match status" value="1"/>
</dbReference>
<dbReference type="AlphaFoldDB" id="N6WZU4"/>
<keyword evidence="3 5" id="KW-0012">Acyltransferase</keyword>
<comment type="similarity">
    <text evidence="1 5">Belongs to the thiolase-like superfamily. Thiolase family.</text>
</comment>
<dbReference type="eggNOG" id="COG0183">
    <property type="taxonomic scope" value="Bacteria"/>
</dbReference>
<dbReference type="NCBIfam" id="TIGR01930">
    <property type="entry name" value="AcCoA-C-Actrans"/>
    <property type="match status" value="1"/>
</dbReference>
<feature type="domain" description="Thiolase N-terminal" evidence="6">
    <location>
        <begin position="6"/>
        <end position="229"/>
    </location>
</feature>
<keyword evidence="9" id="KW-1185">Reference proteome</keyword>
<organism evidence="8 9">
    <name type="scientific">Marinobacter nanhaiticus D15-8W</name>
    <dbReference type="NCBI Taxonomy" id="626887"/>
    <lineage>
        <taxon>Bacteria</taxon>
        <taxon>Pseudomonadati</taxon>
        <taxon>Pseudomonadota</taxon>
        <taxon>Gammaproteobacteria</taxon>
        <taxon>Pseudomonadales</taxon>
        <taxon>Marinobacteraceae</taxon>
        <taxon>Marinobacter</taxon>
    </lineage>
</organism>
<evidence type="ECO:0000256" key="3">
    <source>
        <dbReference type="ARBA" id="ARBA00023315"/>
    </source>
</evidence>
<feature type="domain" description="Thiolase C-terminal" evidence="7">
    <location>
        <begin position="279"/>
        <end position="401"/>
    </location>
</feature>
<dbReference type="HOGENOM" id="CLU_031026_2_3_6"/>
<feature type="active site" description="Acyl-thioester intermediate" evidence="4">
    <location>
        <position position="92"/>
    </location>
</feature>
<dbReference type="InterPro" id="IPR002155">
    <property type="entry name" value="Thiolase"/>
</dbReference>
<dbReference type="Pfam" id="PF00108">
    <property type="entry name" value="Thiolase_N"/>
    <property type="match status" value="1"/>
</dbReference>
<evidence type="ECO:0000256" key="5">
    <source>
        <dbReference type="RuleBase" id="RU003557"/>
    </source>
</evidence>
<dbReference type="InterPro" id="IPR016039">
    <property type="entry name" value="Thiolase-like"/>
</dbReference>
<comment type="caution">
    <text evidence="8">The sequence shown here is derived from an EMBL/GenBank/DDBJ whole genome shotgun (WGS) entry which is preliminary data.</text>
</comment>
<sequence length="402" mass="42516">MTTDAYIFDAVRTPRGRGKKDGALHSVKPITLLTTILKALQERNDLDTAQVDDIVMGCVTAIGDQGADIAKTAALAAQWDEVVAGVTLNRFCASGLEAANLAAMKVRSGWEDLVVAGGVEAMSRVPMGSDGGAWASDPETNLKTGFMPQGIGADLIATIEGFSREEVDRFAVSSQKKAAAAWESGHFKRSIIPITDQNGVMILDRDEHVRAGTTLESLAQLKPSFQMMGEMGFDGVAREKYHYVEKINHVHHAGNSSGIVDGATALLIGSEAKGRELGLKPRARIVATAVTSTDPTIMLTGPAPATRKALSKAGLDVSDIDLFEVNEAFAAVVMRFQKELGVPDDKVNVNGGAIAMGHPLGATGAIILGTLMDELERRQKRYGLATLCVGGGMGIATIIERC</sequence>
<dbReference type="EC" id="2.3.1.9" evidence="8"/>
<dbReference type="InterPro" id="IPR020610">
    <property type="entry name" value="Thiolase_AS"/>
</dbReference>
<dbReference type="InterPro" id="IPR020613">
    <property type="entry name" value="Thiolase_CS"/>
</dbReference>
<dbReference type="NCBIfam" id="NF006090">
    <property type="entry name" value="PRK08242.1"/>
    <property type="match status" value="1"/>
</dbReference>
<feature type="active site" description="Proton acceptor" evidence="4">
    <location>
        <position position="388"/>
    </location>
</feature>
<dbReference type="OrthoDB" id="8951704at2"/>
<dbReference type="PROSITE" id="PS00737">
    <property type="entry name" value="THIOLASE_2"/>
    <property type="match status" value="1"/>
</dbReference>
<dbReference type="PANTHER" id="PTHR43365:SF1">
    <property type="entry name" value="ACETYL-COA C-ACYLTRANSFERASE"/>
    <property type="match status" value="1"/>
</dbReference>
<dbReference type="GO" id="GO:0003985">
    <property type="term" value="F:acetyl-CoA C-acetyltransferase activity"/>
    <property type="evidence" value="ECO:0007669"/>
    <property type="project" value="UniProtKB-EC"/>
</dbReference>
<dbReference type="InterPro" id="IPR020616">
    <property type="entry name" value="Thiolase_N"/>
</dbReference>
<dbReference type="EMBL" id="APLQ01000007">
    <property type="protein sequence ID" value="ENO17086.1"/>
    <property type="molecule type" value="Genomic_DNA"/>
</dbReference>
<evidence type="ECO:0000313" key="8">
    <source>
        <dbReference type="EMBL" id="ENO17086.1"/>
    </source>
</evidence>